<dbReference type="SUPFAM" id="SSF51735">
    <property type="entry name" value="NAD(P)-binding Rossmann-fold domains"/>
    <property type="match status" value="1"/>
</dbReference>
<evidence type="ECO:0000256" key="1">
    <source>
        <dbReference type="SAM" id="MobiDB-lite"/>
    </source>
</evidence>
<dbReference type="GO" id="GO:0016491">
    <property type="term" value="F:oxidoreductase activity"/>
    <property type="evidence" value="ECO:0007669"/>
    <property type="project" value="TreeGrafter"/>
</dbReference>
<feature type="region of interest" description="Disordered" evidence="1">
    <location>
        <begin position="195"/>
        <end position="240"/>
    </location>
</feature>
<dbReference type="RefSeq" id="WP_221199827.1">
    <property type="nucleotide sequence ID" value="NZ_JACHWR010000002.1"/>
</dbReference>
<accession>A0A7W4VW69</accession>
<evidence type="ECO:0000313" key="2">
    <source>
        <dbReference type="EMBL" id="MBB3042877.1"/>
    </source>
</evidence>
<organism evidence="2 3">
    <name type="scientific">Nocardioides soli</name>
    <dbReference type="NCBI Taxonomy" id="1036020"/>
    <lineage>
        <taxon>Bacteria</taxon>
        <taxon>Bacillati</taxon>
        <taxon>Actinomycetota</taxon>
        <taxon>Actinomycetes</taxon>
        <taxon>Propionibacteriales</taxon>
        <taxon>Nocardioidaceae</taxon>
        <taxon>Nocardioides</taxon>
    </lineage>
</organism>
<dbReference type="Gene3D" id="3.40.50.720">
    <property type="entry name" value="NAD(P)-binding Rossmann-like Domain"/>
    <property type="match status" value="2"/>
</dbReference>
<protein>
    <submittedName>
        <fullName evidence="2">NAD(P)-dependent dehydrogenase (Short-subunit alcohol dehydrogenase family)</fullName>
    </submittedName>
</protein>
<proteinExistence type="predicted"/>
<dbReference type="EMBL" id="JACHWR010000002">
    <property type="protein sequence ID" value="MBB3042877.1"/>
    <property type="molecule type" value="Genomic_DNA"/>
</dbReference>
<dbReference type="InterPro" id="IPR002347">
    <property type="entry name" value="SDR_fam"/>
</dbReference>
<dbReference type="PANTHER" id="PTHR43544:SF2">
    <property type="entry name" value="OXIDOREDUCTASE"/>
    <property type="match status" value="1"/>
</dbReference>
<dbReference type="Pfam" id="PF00106">
    <property type="entry name" value="adh_short"/>
    <property type="match status" value="1"/>
</dbReference>
<dbReference type="Pfam" id="PF13561">
    <property type="entry name" value="adh_short_C2"/>
    <property type="match status" value="1"/>
</dbReference>
<gene>
    <name evidence="2" type="ORF">FHU40_002695</name>
</gene>
<dbReference type="GO" id="GO:0005737">
    <property type="term" value="C:cytoplasm"/>
    <property type="evidence" value="ECO:0007669"/>
    <property type="project" value="TreeGrafter"/>
</dbReference>
<reference evidence="2 3" key="1">
    <citation type="submission" date="2020-08" db="EMBL/GenBank/DDBJ databases">
        <title>Sequencing the genomes of 1000 actinobacteria strains.</title>
        <authorList>
            <person name="Klenk H.-P."/>
        </authorList>
    </citation>
    <scope>NUCLEOTIDE SEQUENCE [LARGE SCALE GENOMIC DNA]</scope>
    <source>
        <strain evidence="2 3">DSM 105498</strain>
    </source>
</reference>
<dbReference type="Proteomes" id="UP000589626">
    <property type="component" value="Unassembled WGS sequence"/>
</dbReference>
<keyword evidence="3" id="KW-1185">Reference proteome</keyword>
<dbReference type="PANTHER" id="PTHR43544">
    <property type="entry name" value="SHORT-CHAIN DEHYDROGENASE/REDUCTASE"/>
    <property type="match status" value="1"/>
</dbReference>
<dbReference type="InterPro" id="IPR051468">
    <property type="entry name" value="Fungal_SecMetab_SDRs"/>
</dbReference>
<dbReference type="AlphaFoldDB" id="A0A7W4VW69"/>
<sequence>MTGSPSRVDDATEPFAGPPEYLGSLQFPRSCYVCKSRYRRVYSFYHALCPTCAAENWVRRHARADLGGRRALMTGGRAKIGQEVVLRLLRDGADVTLTTRFPSDAADRFTAIEDYDDWSDRLHVVGIDLRQLDQVMRLAHEIADAGPLDILINNAAQTVRRTAEAYGPLLAREQAGELPGVHDTRRMLTARVDPSADDMPHLATGRRGDGDPVALDSSRRQGDVLIPSATTAPDLDAGGLIPDRVPANSWSKKVDEIDPVEMLEVQLINVTVPFLLVSNLRAAMAAARSARRYVVNVSAVEGQFGRHYKNPTHPHTNMAKAALNMLTRTSSPDLRRDGIYMNSVDTGWITDERPYAQRAHEASAGFRAPLDLADGAARVYDPIVRGELGEEIFGCFLKDYGPAPW</sequence>
<comment type="caution">
    <text evidence="2">The sequence shown here is derived from an EMBL/GenBank/DDBJ whole genome shotgun (WGS) entry which is preliminary data.</text>
</comment>
<dbReference type="PRINTS" id="PR00081">
    <property type="entry name" value="GDHRDH"/>
</dbReference>
<name>A0A7W4VW69_9ACTN</name>
<dbReference type="InterPro" id="IPR036291">
    <property type="entry name" value="NAD(P)-bd_dom_sf"/>
</dbReference>
<evidence type="ECO:0000313" key="3">
    <source>
        <dbReference type="Proteomes" id="UP000589626"/>
    </source>
</evidence>